<dbReference type="Pfam" id="PF24710">
    <property type="entry name" value="DUF7671"/>
    <property type="match status" value="1"/>
</dbReference>
<evidence type="ECO:0000313" key="3">
    <source>
        <dbReference type="Proteomes" id="UP000295756"/>
    </source>
</evidence>
<protein>
    <recommendedName>
        <fullName evidence="1">DUF7671 domain-containing protein</fullName>
    </recommendedName>
</protein>
<evidence type="ECO:0000259" key="1">
    <source>
        <dbReference type="Pfam" id="PF24710"/>
    </source>
</evidence>
<dbReference type="EMBL" id="CP037939">
    <property type="protein sequence ID" value="QBR47794.1"/>
    <property type="molecule type" value="Genomic_DNA"/>
</dbReference>
<evidence type="ECO:0000313" key="2">
    <source>
        <dbReference type="EMBL" id="QBR47794.1"/>
    </source>
</evidence>
<proteinExistence type="predicted"/>
<dbReference type="Proteomes" id="UP000295756">
    <property type="component" value="Chromosome"/>
</dbReference>
<accession>A0ABX5SK93</accession>
<gene>
    <name evidence="2" type="ORF">EW139_06530</name>
</gene>
<organism evidence="2 3">
    <name type="scientific">Leuconostoc kimchii</name>
    <dbReference type="NCBI Taxonomy" id="136609"/>
    <lineage>
        <taxon>Bacteria</taxon>
        <taxon>Bacillati</taxon>
        <taxon>Bacillota</taxon>
        <taxon>Bacilli</taxon>
        <taxon>Lactobacillales</taxon>
        <taxon>Lactobacillaceae</taxon>
        <taxon>Leuconostoc</taxon>
    </lineage>
</organism>
<keyword evidence="3" id="KW-1185">Reference proteome</keyword>
<dbReference type="InterPro" id="IPR056088">
    <property type="entry name" value="DUF7671"/>
</dbReference>
<feature type="domain" description="DUF7671" evidence="1">
    <location>
        <begin position="5"/>
        <end position="96"/>
    </location>
</feature>
<sequence>MGDSKKYTVHVFTGVTLNQDASGQYVPRAESMPHIWRTGKHTKGQFKKIGQIFITETGQAVAVIGVEKLKFSQRHDFVPLQRWTNLYVEQTKLQLWL</sequence>
<name>A0ABX5SK93_9LACO</name>
<dbReference type="RefSeq" id="WP_013103942.1">
    <property type="nucleotide sequence ID" value="NZ_CP037939.1"/>
</dbReference>
<reference evidence="2 3" key="1">
    <citation type="submission" date="2019-03" db="EMBL/GenBank/DDBJ databases">
        <title>Complete Genome Sequence of Leuconostoc kimchii strain NKJ218 Isolated from Homemade Kimchi.</title>
        <authorList>
            <person name="Jung J.Y."/>
            <person name="Jin H.M."/>
            <person name="Jung J.-W."/>
            <person name="Lee S.-Y."/>
            <person name="Ryu B.-G."/>
            <person name="Han S.-S."/>
            <person name="Kang H.K."/>
            <person name="Choi H.W."/>
            <person name="Chung E.J."/>
            <person name="Choi K.-M."/>
        </authorList>
    </citation>
    <scope>NUCLEOTIDE SEQUENCE [LARGE SCALE GENOMIC DNA]</scope>
    <source>
        <strain evidence="2 3">NKJ218</strain>
    </source>
</reference>